<evidence type="ECO:0000256" key="5">
    <source>
        <dbReference type="ARBA" id="ARBA00022997"/>
    </source>
</evidence>
<dbReference type="Pfam" id="PF03577">
    <property type="entry name" value="Peptidase_C69"/>
    <property type="match status" value="1"/>
</dbReference>
<comment type="similarity">
    <text evidence="2 6">Belongs to the peptidase C69 family.</text>
</comment>
<evidence type="ECO:0000313" key="8">
    <source>
        <dbReference type="Proteomes" id="UP001139006"/>
    </source>
</evidence>
<evidence type="ECO:0000256" key="2">
    <source>
        <dbReference type="ARBA" id="ARBA00007225"/>
    </source>
</evidence>
<dbReference type="Gene3D" id="3.60.60.10">
    <property type="entry name" value="Penicillin V Acylase, Chain A"/>
    <property type="match status" value="1"/>
</dbReference>
<reference evidence="7 8" key="1">
    <citation type="journal article" date="2023" name="Int. J. Syst. Evol. Microbiol.">
        <title>Ligilactobacillus ubinensis sp. nov., a novel species isolated from the wild ferment of a durian fruit (Durio zibethinus).</title>
        <authorList>
            <person name="Heng Y.C."/>
            <person name="Menon N."/>
            <person name="Chen B."/>
            <person name="Loo B.Z.L."/>
            <person name="Wong G.W.J."/>
            <person name="Lim A.C.H."/>
            <person name="Silvaraju S."/>
            <person name="Kittelmann S."/>
        </authorList>
    </citation>
    <scope>NUCLEOTIDE SEQUENCE [LARGE SCALE GENOMIC DNA]</scope>
    <source>
        <strain evidence="7 8">WILCCON 0076</strain>
    </source>
</reference>
<comment type="catalytic activity">
    <reaction evidence="1">
        <text>an L-aminoacyl-L-amino acid + H2O = 2 an L-alpha-amino acid</text>
        <dbReference type="Rhea" id="RHEA:48940"/>
        <dbReference type="ChEBI" id="CHEBI:15377"/>
        <dbReference type="ChEBI" id="CHEBI:59869"/>
        <dbReference type="ChEBI" id="CHEBI:77460"/>
        <dbReference type="EC" id="3.4.13.19"/>
    </reaction>
</comment>
<proteinExistence type="inferred from homology"/>
<organism evidence="7 8">
    <name type="scientific">Ligilactobacillus ubinensis</name>
    <dbReference type="NCBI Taxonomy" id="2876789"/>
    <lineage>
        <taxon>Bacteria</taxon>
        <taxon>Bacillati</taxon>
        <taxon>Bacillota</taxon>
        <taxon>Bacilli</taxon>
        <taxon>Lactobacillales</taxon>
        <taxon>Lactobacillaceae</taxon>
        <taxon>Ligilactobacillus</taxon>
    </lineage>
</organism>
<dbReference type="GO" id="GO:0006508">
    <property type="term" value="P:proteolysis"/>
    <property type="evidence" value="ECO:0007669"/>
    <property type="project" value="UniProtKB-KW"/>
</dbReference>
<evidence type="ECO:0000256" key="4">
    <source>
        <dbReference type="ARBA" id="ARBA00022801"/>
    </source>
</evidence>
<dbReference type="NCBIfam" id="NF033678">
    <property type="entry name" value="C69_fam_dipept"/>
    <property type="match status" value="1"/>
</dbReference>
<name>A0A9X2FLB5_9LACO</name>
<dbReference type="GO" id="GO:0016805">
    <property type="term" value="F:dipeptidase activity"/>
    <property type="evidence" value="ECO:0007669"/>
    <property type="project" value="UniProtKB-KW"/>
</dbReference>
<accession>A0A9X2FLB5</accession>
<dbReference type="PANTHER" id="PTHR12994">
    <property type="entry name" value="SECERNIN"/>
    <property type="match status" value="1"/>
</dbReference>
<evidence type="ECO:0000256" key="3">
    <source>
        <dbReference type="ARBA" id="ARBA00022670"/>
    </source>
</evidence>
<evidence type="ECO:0000256" key="6">
    <source>
        <dbReference type="RuleBase" id="RU364089"/>
    </source>
</evidence>
<dbReference type="Proteomes" id="UP001139006">
    <property type="component" value="Unassembled WGS sequence"/>
</dbReference>
<keyword evidence="5 6" id="KW-0224">Dipeptidase</keyword>
<protein>
    <recommendedName>
        <fullName evidence="6">Dipeptidase</fullName>
        <ecNumber evidence="6">3.4.-.-</ecNumber>
    </recommendedName>
</protein>
<sequence length="473" mass="54033">MMEQACTTILVGKNATVDGSTMIARNDDTFLPLTPQKFVMQPAVNGRQEILVSNKNGFKAPLPENGYRTTFTPNADVEKNGVFDESSINEKNVAMSATESVYGNERALAYDPWVANGLAEDSLQTMVAPFINSAREGVQYLGALIKKYGSPEGNGVLFSDKDDVWYMEIVTGHHWAATRIPDDAYAIAANQVAQDYIDFKQPDNYMWSEGLQEFVNEHHLNPKKNGEFNFRRIFGTDNEKDRHYNTPRVWYGQKIFTPEVEQSPESSDLPFICRANRLLTVEDLERVLSSHYNETPFDPLGHGNKEDKQRYRPIALNRTQNSHVLQIRNNVPEKQAAIMWICFGIPTFTPYVPFFTNANDTDPAWSNTPLEYDITSAYWMYRTLSMLTETHYAKFVQENRDYLTAAREQQYRLIEKTDLAAKELNGEKLTAFLTKQNYAMSADMKKRTMQLISHFITEGLTLSKLTFNMDSNL</sequence>
<evidence type="ECO:0000313" key="7">
    <source>
        <dbReference type="EMBL" id="MCP0887764.1"/>
    </source>
</evidence>
<keyword evidence="4 6" id="KW-0378">Hydrolase</keyword>
<dbReference type="EC" id="3.4.-.-" evidence="6"/>
<gene>
    <name evidence="7" type="ORF">LB941_10530</name>
</gene>
<dbReference type="PANTHER" id="PTHR12994:SF17">
    <property type="entry name" value="LD30995P"/>
    <property type="match status" value="1"/>
</dbReference>
<dbReference type="AlphaFoldDB" id="A0A9X2FLB5"/>
<dbReference type="RefSeq" id="WP_253361927.1">
    <property type="nucleotide sequence ID" value="NZ_JAIULA010000025.1"/>
</dbReference>
<dbReference type="InterPro" id="IPR005322">
    <property type="entry name" value="Peptidase_C69"/>
</dbReference>
<dbReference type="EMBL" id="JAIULA010000025">
    <property type="protein sequence ID" value="MCP0887764.1"/>
    <property type="molecule type" value="Genomic_DNA"/>
</dbReference>
<evidence type="ECO:0000256" key="1">
    <source>
        <dbReference type="ARBA" id="ARBA00001670"/>
    </source>
</evidence>
<comment type="caution">
    <text evidence="7">The sequence shown here is derived from an EMBL/GenBank/DDBJ whole genome shotgun (WGS) entry which is preliminary data.</text>
</comment>
<dbReference type="GO" id="GO:0070004">
    <property type="term" value="F:cysteine-type exopeptidase activity"/>
    <property type="evidence" value="ECO:0007669"/>
    <property type="project" value="InterPro"/>
</dbReference>
<keyword evidence="3 6" id="KW-0645">Protease</keyword>
<dbReference type="InterPro" id="IPR047804">
    <property type="entry name" value="C69_dipept_A-like"/>
</dbReference>
<keyword evidence="8" id="KW-1185">Reference proteome</keyword>